<accession>A0A165REQ4</accession>
<organism evidence="1 2">
    <name type="scientific">Neolentinus lepideus HHB14362 ss-1</name>
    <dbReference type="NCBI Taxonomy" id="1314782"/>
    <lineage>
        <taxon>Eukaryota</taxon>
        <taxon>Fungi</taxon>
        <taxon>Dikarya</taxon>
        <taxon>Basidiomycota</taxon>
        <taxon>Agaricomycotina</taxon>
        <taxon>Agaricomycetes</taxon>
        <taxon>Gloeophyllales</taxon>
        <taxon>Gloeophyllaceae</taxon>
        <taxon>Neolentinus</taxon>
    </lineage>
</organism>
<proteinExistence type="predicted"/>
<dbReference type="EMBL" id="KV425583">
    <property type="protein sequence ID" value="KZT23707.1"/>
    <property type="molecule type" value="Genomic_DNA"/>
</dbReference>
<evidence type="ECO:0000313" key="2">
    <source>
        <dbReference type="Proteomes" id="UP000076761"/>
    </source>
</evidence>
<dbReference type="Proteomes" id="UP000076761">
    <property type="component" value="Unassembled WGS sequence"/>
</dbReference>
<evidence type="ECO:0000313" key="1">
    <source>
        <dbReference type="EMBL" id="KZT23707.1"/>
    </source>
</evidence>
<dbReference type="AlphaFoldDB" id="A0A165REQ4"/>
<name>A0A165REQ4_9AGAM</name>
<dbReference type="InParanoid" id="A0A165REQ4"/>
<reference evidence="1 2" key="1">
    <citation type="journal article" date="2016" name="Mol. Biol. Evol.">
        <title>Comparative Genomics of Early-Diverging Mushroom-Forming Fungi Provides Insights into the Origins of Lignocellulose Decay Capabilities.</title>
        <authorList>
            <person name="Nagy L.G."/>
            <person name="Riley R."/>
            <person name="Tritt A."/>
            <person name="Adam C."/>
            <person name="Daum C."/>
            <person name="Floudas D."/>
            <person name="Sun H."/>
            <person name="Yadav J.S."/>
            <person name="Pangilinan J."/>
            <person name="Larsson K.H."/>
            <person name="Matsuura K."/>
            <person name="Barry K."/>
            <person name="Labutti K."/>
            <person name="Kuo R."/>
            <person name="Ohm R.A."/>
            <person name="Bhattacharya S.S."/>
            <person name="Shirouzu T."/>
            <person name="Yoshinaga Y."/>
            <person name="Martin F.M."/>
            <person name="Grigoriev I.V."/>
            <person name="Hibbett D.S."/>
        </authorList>
    </citation>
    <scope>NUCLEOTIDE SEQUENCE [LARGE SCALE GENOMIC DNA]</scope>
    <source>
        <strain evidence="1 2">HHB14362 ss-1</strain>
    </source>
</reference>
<keyword evidence="2" id="KW-1185">Reference proteome</keyword>
<gene>
    <name evidence="1" type="ORF">NEOLEDRAFT_529013</name>
</gene>
<protein>
    <submittedName>
        <fullName evidence="1">Uncharacterized protein</fullName>
    </submittedName>
</protein>
<sequence length="156" mass="17061">MLDILNSLSALHGFSVHHCLSASDAITSMFLQLLWVAIPSHYSVICWPSSSISSSFCFLMNVVRVRPAASSFRVSEVRASSRHTTLSCLELKMTNSRNRQTVLELSSSSGSSPSRISGMSSSVCVCLADVLKLTSRLFGRKVGDIHTVPEMNHAWL</sequence>